<evidence type="ECO:0000259" key="12">
    <source>
        <dbReference type="PROSITE" id="PS50110"/>
    </source>
</evidence>
<comment type="caution">
    <text evidence="15">The sequence shown here is derived from an EMBL/GenBank/DDBJ whole genome shotgun (WGS) entry which is preliminary data.</text>
</comment>
<keyword evidence="16" id="KW-1185">Reference proteome</keyword>
<proteinExistence type="predicted"/>
<comment type="caution">
    <text evidence="8">Lacks conserved residue(s) required for the propagation of feature annotation.</text>
</comment>
<dbReference type="InterPro" id="IPR000014">
    <property type="entry name" value="PAS"/>
</dbReference>
<evidence type="ECO:0000256" key="7">
    <source>
        <dbReference type="ARBA" id="ARBA00023136"/>
    </source>
</evidence>
<comment type="catalytic activity">
    <reaction evidence="1">
        <text>ATP + protein L-histidine = ADP + protein N-phospho-L-histidine.</text>
        <dbReference type="EC" id="2.7.13.3"/>
    </reaction>
</comment>
<dbReference type="GO" id="GO:0005886">
    <property type="term" value="C:plasma membrane"/>
    <property type="evidence" value="ECO:0007669"/>
    <property type="project" value="UniProtKB-ARBA"/>
</dbReference>
<dbReference type="InterPro" id="IPR035965">
    <property type="entry name" value="PAS-like_dom_sf"/>
</dbReference>
<keyword evidence="10" id="KW-1133">Transmembrane helix</keyword>
<evidence type="ECO:0000259" key="14">
    <source>
        <dbReference type="PROSITE" id="PS50113"/>
    </source>
</evidence>
<dbReference type="CDD" id="cd16922">
    <property type="entry name" value="HATPase_EvgS-ArcB-TorS-like"/>
    <property type="match status" value="1"/>
</dbReference>
<feature type="coiled-coil region" evidence="9">
    <location>
        <begin position="155"/>
        <end position="182"/>
    </location>
</feature>
<dbReference type="CDD" id="cd00082">
    <property type="entry name" value="HisKA"/>
    <property type="match status" value="1"/>
</dbReference>
<keyword evidence="6" id="KW-0902">Two-component regulatory system</keyword>
<dbReference type="SMART" id="SM00448">
    <property type="entry name" value="REC"/>
    <property type="match status" value="2"/>
</dbReference>
<sequence length="944" mass="104270">MRAKPSISWHSLAFVLAFVLLAALAWQGKRTQQSLVHANQTVTHSLELITAIQDVLSSLQDIETGERGFVITGLAPYLKPYETALARLPQERNTLVGLLAQRELPRPDWQQELDRLIDRRLAISAANIQMRRDAGLAAAAERLAGAGGRQTMDALRALLAEAETAERHLLELENRAAEAVLARSRTLALIGSLLVMALFVAALWAIRRSLSIRQRLASAAQAGEARRDALLQAVPDTLYEIDANGQVRCLSLPGDSRTAVPRDIEQTLVPQAQQATERERQSQWRDARGNVFEVRVVPTGLGDHLAIARDVTENQRNRDSLQEQRSFLRKVVDADENLIFVRDDQGRFRLCNRAFAALVGLSPEQIEGRLPAELEHHQRLQPLLEGDTELVEQHVERRYPELHLVDLHGQERWLQLVKRPLQRADGSCQVLAVAVDISARRQMERMKAEFISTVSHELRTPLTAIRGALGMLANGMMGEVEPSMRPLLDIAHKNSERLVRLINDILDIEKLEAGRLTFHTTRNAVLPLVEQALFDIGPYAREYGVSLELARPADDAQVEVDTDRFAQIMDNLLSNAIKHSPAGGTVTVSLRLEQDGLLLTVADRGQGIPDAFKPRIFERFAQADASDARRRGGTGLGLAITRSLVQQMHGEIGFESEQGRGTRFFLRLPVANGSPEHPPQPTPISSQGPGILVIEPDDRAARQLAQILARQGYAPVVTASADEALQVLAERPFQALTLSPALADAEGIAFLQQLRTQAAFRHLPVLVVGLQPQERSTDEGTVRGNAVGVLDWLHKPVDPSRVMEGVRACLHPPGYRPSLLHVEDDADLRELLSSLLAPLDIDLHGAGSLAEAREQLAQRHHDLAILDLMLPDGDGLKLLDELAAARPPTPVIIFSALDAPDTDNRLVLRRLVKSRHHGTDLAALIQQHLDHWPQNPVTPTEENP</sequence>
<keyword evidence="3 8" id="KW-0597">Phosphoprotein</keyword>
<dbReference type="InterPro" id="IPR000700">
    <property type="entry name" value="PAS-assoc_C"/>
</dbReference>
<dbReference type="InterPro" id="IPR001789">
    <property type="entry name" value="Sig_transdc_resp-reg_receiver"/>
</dbReference>
<dbReference type="InterPro" id="IPR036097">
    <property type="entry name" value="HisK_dim/P_sf"/>
</dbReference>
<dbReference type="Proteomes" id="UP000306753">
    <property type="component" value="Unassembled WGS sequence"/>
</dbReference>
<dbReference type="CDD" id="cd00130">
    <property type="entry name" value="PAS"/>
    <property type="match status" value="1"/>
</dbReference>
<dbReference type="Gene3D" id="3.40.50.2300">
    <property type="match status" value="2"/>
</dbReference>
<name>A0A5R9QAR9_9GAMM</name>
<protein>
    <recommendedName>
        <fullName evidence="2">histidine kinase</fullName>
        <ecNumber evidence="2">2.7.13.3</ecNumber>
    </recommendedName>
</protein>
<evidence type="ECO:0000256" key="3">
    <source>
        <dbReference type="ARBA" id="ARBA00022553"/>
    </source>
</evidence>
<dbReference type="InterPro" id="IPR005467">
    <property type="entry name" value="His_kinase_dom"/>
</dbReference>
<dbReference type="GO" id="GO:0000155">
    <property type="term" value="F:phosphorelay sensor kinase activity"/>
    <property type="evidence" value="ECO:0007669"/>
    <property type="project" value="InterPro"/>
</dbReference>
<feature type="transmembrane region" description="Helical" evidence="10">
    <location>
        <begin position="187"/>
        <end position="206"/>
    </location>
</feature>
<dbReference type="Gene3D" id="3.30.450.20">
    <property type="entry name" value="PAS domain"/>
    <property type="match status" value="1"/>
</dbReference>
<dbReference type="SMART" id="SM00091">
    <property type="entry name" value="PAS"/>
    <property type="match status" value="1"/>
</dbReference>
<evidence type="ECO:0000259" key="11">
    <source>
        <dbReference type="PROSITE" id="PS50109"/>
    </source>
</evidence>
<keyword evidence="10" id="KW-0812">Transmembrane</keyword>
<dbReference type="InterPro" id="IPR003594">
    <property type="entry name" value="HATPase_dom"/>
</dbReference>
<dbReference type="CDD" id="cd00156">
    <property type="entry name" value="REC"/>
    <property type="match status" value="1"/>
</dbReference>
<dbReference type="CDD" id="cd19410">
    <property type="entry name" value="HK9-like_sensor"/>
    <property type="match status" value="1"/>
</dbReference>
<dbReference type="InterPro" id="IPR007891">
    <property type="entry name" value="CHASE3"/>
</dbReference>
<evidence type="ECO:0000256" key="2">
    <source>
        <dbReference type="ARBA" id="ARBA00012438"/>
    </source>
</evidence>
<dbReference type="AlphaFoldDB" id="A0A5R9QAR9"/>
<keyword evidence="9" id="KW-0175">Coiled coil</keyword>
<evidence type="ECO:0000256" key="9">
    <source>
        <dbReference type="SAM" id="Coils"/>
    </source>
</evidence>
<dbReference type="FunFam" id="1.10.287.130:FF:000001">
    <property type="entry name" value="Two-component sensor histidine kinase"/>
    <property type="match status" value="1"/>
</dbReference>
<dbReference type="GO" id="GO:0009927">
    <property type="term" value="F:histidine phosphotransfer kinase activity"/>
    <property type="evidence" value="ECO:0007669"/>
    <property type="project" value="TreeGrafter"/>
</dbReference>
<keyword evidence="7 10" id="KW-0472">Membrane</keyword>
<dbReference type="PROSITE" id="PS50109">
    <property type="entry name" value="HIS_KIN"/>
    <property type="match status" value="1"/>
</dbReference>
<reference evidence="15 16" key="1">
    <citation type="journal article" date="2017" name="Eur. J. Clin. Microbiol. Infect. Dis.">
        <title>Uncommonly isolated clinical Pseudomonas: identification and phylogenetic assignation.</title>
        <authorList>
            <person name="Mulet M."/>
            <person name="Gomila M."/>
            <person name="Ramirez A."/>
            <person name="Cardew S."/>
            <person name="Moore E.R."/>
            <person name="Lalucat J."/>
            <person name="Garcia-Valdes E."/>
        </authorList>
    </citation>
    <scope>NUCLEOTIDE SEQUENCE [LARGE SCALE GENOMIC DNA]</scope>
    <source>
        <strain evidence="15 16">SD129</strain>
    </source>
</reference>
<evidence type="ECO:0000313" key="16">
    <source>
        <dbReference type="Proteomes" id="UP000306753"/>
    </source>
</evidence>
<dbReference type="Gene3D" id="3.30.565.10">
    <property type="entry name" value="Histidine kinase-like ATPase, C-terminal domain"/>
    <property type="match status" value="1"/>
</dbReference>
<dbReference type="SUPFAM" id="SSF52172">
    <property type="entry name" value="CheY-like"/>
    <property type="match status" value="2"/>
</dbReference>
<feature type="modified residue" description="4-aspartylphosphate" evidence="8">
    <location>
        <position position="867"/>
    </location>
</feature>
<dbReference type="PRINTS" id="PR00344">
    <property type="entry name" value="BCTRLSENSOR"/>
</dbReference>
<keyword evidence="4" id="KW-0808">Transferase</keyword>
<dbReference type="Pfam" id="PF00072">
    <property type="entry name" value="Response_reg"/>
    <property type="match status" value="2"/>
</dbReference>
<keyword evidence="5 15" id="KW-0418">Kinase</keyword>
<evidence type="ECO:0000256" key="6">
    <source>
        <dbReference type="ARBA" id="ARBA00023012"/>
    </source>
</evidence>
<evidence type="ECO:0000256" key="4">
    <source>
        <dbReference type="ARBA" id="ARBA00022679"/>
    </source>
</evidence>
<dbReference type="SMART" id="SM00387">
    <property type="entry name" value="HATPase_c"/>
    <property type="match status" value="1"/>
</dbReference>
<dbReference type="FunFam" id="3.30.565.10:FF:000006">
    <property type="entry name" value="Sensor histidine kinase WalK"/>
    <property type="match status" value="1"/>
</dbReference>
<dbReference type="PANTHER" id="PTHR43047">
    <property type="entry name" value="TWO-COMPONENT HISTIDINE PROTEIN KINASE"/>
    <property type="match status" value="1"/>
</dbReference>
<dbReference type="InterPro" id="IPR036890">
    <property type="entry name" value="HATPase_C_sf"/>
</dbReference>
<feature type="domain" description="PAC" evidence="14">
    <location>
        <begin position="398"/>
        <end position="449"/>
    </location>
</feature>
<dbReference type="InterPro" id="IPR003661">
    <property type="entry name" value="HisK_dim/P_dom"/>
</dbReference>
<evidence type="ECO:0000256" key="10">
    <source>
        <dbReference type="SAM" id="Phobius"/>
    </source>
</evidence>
<gene>
    <name evidence="15" type="ORF">DN820_18700</name>
</gene>
<organism evidence="15 16">
    <name type="scientific">Stutzerimonas nosocomialis</name>
    <dbReference type="NCBI Taxonomy" id="1056496"/>
    <lineage>
        <taxon>Bacteria</taxon>
        <taxon>Pseudomonadati</taxon>
        <taxon>Pseudomonadota</taxon>
        <taxon>Gammaproteobacteria</taxon>
        <taxon>Pseudomonadales</taxon>
        <taxon>Pseudomonadaceae</taxon>
        <taxon>Stutzerimonas</taxon>
    </lineage>
</organism>
<feature type="domain" description="PAS" evidence="13">
    <location>
        <begin position="324"/>
        <end position="369"/>
    </location>
</feature>
<dbReference type="PROSITE" id="PS50112">
    <property type="entry name" value="PAS"/>
    <property type="match status" value="1"/>
</dbReference>
<dbReference type="NCBIfam" id="TIGR00229">
    <property type="entry name" value="sensory_box"/>
    <property type="match status" value="1"/>
</dbReference>
<dbReference type="PANTHER" id="PTHR43047:SF72">
    <property type="entry name" value="OSMOSENSING HISTIDINE PROTEIN KINASE SLN1"/>
    <property type="match status" value="1"/>
</dbReference>
<evidence type="ECO:0000256" key="5">
    <source>
        <dbReference type="ARBA" id="ARBA00022777"/>
    </source>
</evidence>
<dbReference type="Pfam" id="PF05227">
    <property type="entry name" value="CHASE3"/>
    <property type="match status" value="1"/>
</dbReference>
<dbReference type="EMBL" id="QLAG01000030">
    <property type="protein sequence ID" value="TLX61912.1"/>
    <property type="molecule type" value="Genomic_DNA"/>
</dbReference>
<accession>A0A5R9QAR9</accession>
<dbReference type="InterPro" id="IPR004358">
    <property type="entry name" value="Sig_transdc_His_kin-like_C"/>
</dbReference>
<dbReference type="Pfam" id="PF08448">
    <property type="entry name" value="PAS_4"/>
    <property type="match status" value="1"/>
</dbReference>
<evidence type="ECO:0000259" key="13">
    <source>
        <dbReference type="PROSITE" id="PS50112"/>
    </source>
</evidence>
<dbReference type="InterPro" id="IPR013656">
    <property type="entry name" value="PAS_4"/>
</dbReference>
<feature type="domain" description="Histidine kinase" evidence="11">
    <location>
        <begin position="453"/>
        <end position="672"/>
    </location>
</feature>
<evidence type="ECO:0000313" key="15">
    <source>
        <dbReference type="EMBL" id="TLX61912.1"/>
    </source>
</evidence>
<evidence type="ECO:0000256" key="1">
    <source>
        <dbReference type="ARBA" id="ARBA00000085"/>
    </source>
</evidence>
<dbReference type="PROSITE" id="PS50113">
    <property type="entry name" value="PAC"/>
    <property type="match status" value="1"/>
</dbReference>
<dbReference type="InterPro" id="IPR011006">
    <property type="entry name" value="CheY-like_superfamily"/>
</dbReference>
<dbReference type="Pfam" id="PF00512">
    <property type="entry name" value="HisKA"/>
    <property type="match status" value="1"/>
</dbReference>
<dbReference type="PROSITE" id="PS50110">
    <property type="entry name" value="RESPONSE_REGULATORY"/>
    <property type="match status" value="2"/>
</dbReference>
<dbReference type="SUPFAM" id="SSF47384">
    <property type="entry name" value="Homodimeric domain of signal transducing histidine kinase"/>
    <property type="match status" value="1"/>
</dbReference>
<dbReference type="EC" id="2.7.13.3" evidence="2"/>
<feature type="domain" description="Response regulatory" evidence="12">
    <location>
        <begin position="818"/>
        <end position="928"/>
    </location>
</feature>
<dbReference type="RefSeq" id="WP_138412563.1">
    <property type="nucleotide sequence ID" value="NZ_QLAG01000030.1"/>
</dbReference>
<dbReference type="SUPFAM" id="SSF55874">
    <property type="entry name" value="ATPase domain of HSP90 chaperone/DNA topoisomerase II/histidine kinase"/>
    <property type="match status" value="1"/>
</dbReference>
<dbReference type="Gene3D" id="1.10.287.130">
    <property type="match status" value="1"/>
</dbReference>
<dbReference type="SUPFAM" id="SSF55785">
    <property type="entry name" value="PYP-like sensor domain (PAS domain)"/>
    <property type="match status" value="1"/>
</dbReference>
<dbReference type="SMART" id="SM00388">
    <property type="entry name" value="HisKA"/>
    <property type="match status" value="1"/>
</dbReference>
<feature type="domain" description="Response regulatory" evidence="12">
    <location>
        <begin position="690"/>
        <end position="810"/>
    </location>
</feature>
<evidence type="ECO:0000256" key="8">
    <source>
        <dbReference type="PROSITE-ProRule" id="PRU00169"/>
    </source>
</evidence>
<dbReference type="Pfam" id="PF02518">
    <property type="entry name" value="HATPase_c"/>
    <property type="match status" value="1"/>
</dbReference>